<evidence type="ECO:0000256" key="3">
    <source>
        <dbReference type="HAMAP-Rule" id="MF_01488"/>
    </source>
</evidence>
<dbReference type="Pfam" id="PF13245">
    <property type="entry name" value="AAA_19"/>
    <property type="match status" value="1"/>
</dbReference>
<dbReference type="InterPro" id="IPR027785">
    <property type="entry name" value="UvrD-like_helicase_C"/>
</dbReference>
<keyword evidence="3" id="KW-0413">Isomerase</keyword>
<keyword evidence="2 3" id="KW-0067">ATP-binding</keyword>
<dbReference type="Gene3D" id="1.10.10.2220">
    <property type="match status" value="1"/>
</dbReference>
<organism evidence="5 6">
    <name type="scientific">Thermostichus vulcanus str. 'Rupite'</name>
    <dbReference type="NCBI Taxonomy" id="2813851"/>
    <lineage>
        <taxon>Bacteria</taxon>
        <taxon>Bacillati</taxon>
        <taxon>Cyanobacteriota</taxon>
        <taxon>Cyanophyceae</taxon>
        <taxon>Thermostichales</taxon>
        <taxon>Thermostichaceae</taxon>
        <taxon>Thermostichus</taxon>
    </lineage>
</organism>
<dbReference type="HAMAP" id="MF_01488">
    <property type="entry name" value="RecD2"/>
    <property type="match status" value="1"/>
</dbReference>
<dbReference type="InterPro" id="IPR003593">
    <property type="entry name" value="AAA+_ATPase"/>
</dbReference>
<keyword evidence="6" id="KW-1185">Reference proteome</keyword>
<evidence type="ECO:0000313" key="5">
    <source>
        <dbReference type="EMBL" id="MCJ2544588.1"/>
    </source>
</evidence>
<dbReference type="EMBL" id="JAFIRA010000084">
    <property type="protein sequence ID" value="MCJ2544588.1"/>
    <property type="molecule type" value="Genomic_DNA"/>
</dbReference>
<sequence>MSEKSWATTAELEGILERITYHNPENGYTVARLQVRGQEDLVTVVGYFPHIQPGQTLKLWGSWKEHPQYGCQFSADRFQEAQPATLTGIEKYLGSGLIKGVGPATAKRIVQHFGLETLQVIEQQIGRLREVPGVGSYRVQRIEQAWQEQKSIKEVMLFLQSHGVSTTHAVKIFKTYGDAAIATVQRNPYQLAQDIWGIGFKTADQIAQNLGIPADSDARLQAGLSYALLTATEEGHCYLPIEALITQAAALLGLTDQAGIRERLRENARQLVRQDQIKAEKLPDGSAACYHPPLYVAEVGLADLLQQRLGSPLPVDRERVHHWLSRYTEQQGIQLSDQQYQAVLMAAQQPILILTGGPGTGKTTTTRTITALWRAMGKTVLQASPTGRAAQRLAEVTGQEAKTIHRLLEFDPRLMRFKRDLDNPLVTDAVVIDEVSMIDLVLAYHLFKGIPPQAQVLLVGDPDQLPSVGPGQVLRDWIVSGRIPSVHLTQVFRQAAQSQIVSNAHRINQGRMPQFGRDGAPRRAEHDCQFVEAIEPETVVQQIQTLITETLPAQMGADWDPLEQLQVLCPMNRGLVGANHLNTVLQALLNPPQPNRTQLERGKRLYREGDRVIQLRNNYDLGIFNGDLGRIGSIDLEEQQMHIDFGGRLVPYDFADLNELALAYAITIHRAQGSEYPVVILPIHTQHFPMLSRNLLYTGLTRAKQRAWLVGTSKAIAIAVRQVNAQRRYTHLAQRLQSARLLPQ</sequence>
<dbReference type="InterPro" id="IPR055446">
    <property type="entry name" value="RecD2_N_OB"/>
</dbReference>
<keyword evidence="1 3" id="KW-0547">Nucleotide-binding</keyword>
<keyword evidence="3" id="KW-0238">DNA-binding</keyword>
<comment type="function">
    <text evidence="3">DNA-dependent ATPase and ATP-dependent 5'-3' DNA helicase. Has no activity on blunt DNA or DNA with 3'-overhangs, requires at least 10 bases of 5'-ssDNA for helicase activity.</text>
</comment>
<dbReference type="Proteomes" id="UP000830835">
    <property type="component" value="Unassembled WGS sequence"/>
</dbReference>
<reference evidence="5" key="1">
    <citation type="submission" date="2021-02" db="EMBL/GenBank/DDBJ databases">
        <title>The CRISPR/cas machinery reduction and long-range gene transfer in the hot spring cyanobacterium Synechococcus.</title>
        <authorList>
            <person name="Dvorak P."/>
            <person name="Jahodarova E."/>
            <person name="Hasler P."/>
            <person name="Poulickova A."/>
        </authorList>
    </citation>
    <scope>NUCLEOTIDE SEQUENCE</scope>
    <source>
        <strain evidence="5">Rupite</strain>
    </source>
</reference>
<keyword evidence="3" id="KW-0378">Hydrolase</keyword>
<comment type="catalytic activity">
    <reaction evidence="3">
        <text>ATP + H2O = ADP + phosphate + H(+)</text>
        <dbReference type="Rhea" id="RHEA:13065"/>
        <dbReference type="ChEBI" id="CHEBI:15377"/>
        <dbReference type="ChEBI" id="CHEBI:15378"/>
        <dbReference type="ChEBI" id="CHEBI:30616"/>
        <dbReference type="ChEBI" id="CHEBI:43474"/>
        <dbReference type="ChEBI" id="CHEBI:456216"/>
        <dbReference type="EC" id="5.6.2.3"/>
    </reaction>
</comment>
<dbReference type="Pfam" id="PF13538">
    <property type="entry name" value="UvrD_C_2"/>
    <property type="match status" value="1"/>
</dbReference>
<evidence type="ECO:0000313" key="6">
    <source>
        <dbReference type="Proteomes" id="UP000830835"/>
    </source>
</evidence>
<dbReference type="Pfam" id="PF14490">
    <property type="entry name" value="HHH_RecD2"/>
    <property type="match status" value="1"/>
</dbReference>
<dbReference type="Pfam" id="PF23139">
    <property type="entry name" value="OB_YrrC"/>
    <property type="match status" value="1"/>
</dbReference>
<protein>
    <recommendedName>
        <fullName evidence="3">ATP-dependent RecD2 DNA helicase</fullName>
        <ecNumber evidence="3">5.6.2.3</ecNumber>
    </recommendedName>
    <alternativeName>
        <fullName evidence="3">DNA 5'-3' helicase subunit RecD2</fullName>
    </alternativeName>
</protein>
<proteinExistence type="inferred from homology"/>
<dbReference type="EC" id="5.6.2.3" evidence="3"/>
<dbReference type="SUPFAM" id="SSF52540">
    <property type="entry name" value="P-loop containing nucleoside triphosphate hydrolases"/>
    <property type="match status" value="2"/>
</dbReference>
<accession>A0ABT0CFN7</accession>
<dbReference type="SMART" id="SM00382">
    <property type="entry name" value="AAA"/>
    <property type="match status" value="1"/>
</dbReference>
<dbReference type="InterPro" id="IPR029493">
    <property type="entry name" value="RecD2-like_HHH"/>
</dbReference>
<dbReference type="InterPro" id="IPR050534">
    <property type="entry name" value="Coronavir_polyprotein_1ab"/>
</dbReference>
<dbReference type="InterPro" id="IPR006345">
    <property type="entry name" value="RecD2"/>
</dbReference>
<gene>
    <name evidence="3" type="primary">recD2</name>
    <name evidence="5" type="ORF">JX360_17035</name>
</gene>
<dbReference type="InterPro" id="IPR041451">
    <property type="entry name" value="RecD2_SH13"/>
</dbReference>
<dbReference type="InterPro" id="IPR010994">
    <property type="entry name" value="RuvA_2-like"/>
</dbReference>
<dbReference type="PANTHER" id="PTHR43788:SF6">
    <property type="entry name" value="DNA HELICASE B"/>
    <property type="match status" value="1"/>
</dbReference>
<dbReference type="Pfam" id="PF14520">
    <property type="entry name" value="HHH_5"/>
    <property type="match status" value="1"/>
</dbReference>
<feature type="binding site" evidence="3">
    <location>
        <begin position="359"/>
        <end position="363"/>
    </location>
    <ligand>
        <name>ATP</name>
        <dbReference type="ChEBI" id="CHEBI:30616"/>
    </ligand>
</feature>
<evidence type="ECO:0000256" key="2">
    <source>
        <dbReference type="ARBA" id="ARBA00022840"/>
    </source>
</evidence>
<dbReference type="PANTHER" id="PTHR43788">
    <property type="entry name" value="DNA2/NAM7 HELICASE FAMILY MEMBER"/>
    <property type="match status" value="1"/>
</dbReference>
<comment type="caution">
    <text evidence="5">The sequence shown here is derived from an EMBL/GenBank/DDBJ whole genome shotgun (WGS) entry which is preliminary data.</text>
</comment>
<feature type="domain" description="AAA+ ATPase" evidence="4">
    <location>
        <begin position="348"/>
        <end position="463"/>
    </location>
</feature>
<dbReference type="CDD" id="cd17933">
    <property type="entry name" value="DEXSc_RecD-like"/>
    <property type="match status" value="1"/>
</dbReference>
<evidence type="ECO:0000259" key="4">
    <source>
        <dbReference type="SMART" id="SM00382"/>
    </source>
</evidence>
<dbReference type="SUPFAM" id="SSF47781">
    <property type="entry name" value="RuvA domain 2-like"/>
    <property type="match status" value="1"/>
</dbReference>
<dbReference type="Pfam" id="PF18335">
    <property type="entry name" value="SH3_13"/>
    <property type="match status" value="1"/>
</dbReference>
<dbReference type="Gene3D" id="1.10.150.20">
    <property type="entry name" value="5' to 3' exonuclease, C-terminal subdomain"/>
    <property type="match status" value="1"/>
</dbReference>
<dbReference type="Gene3D" id="2.30.30.940">
    <property type="match status" value="1"/>
</dbReference>
<keyword evidence="3" id="KW-0347">Helicase</keyword>
<dbReference type="RefSeq" id="WP_244353323.1">
    <property type="nucleotide sequence ID" value="NZ_JAFIRA010000084.1"/>
</dbReference>
<dbReference type="Gene3D" id="3.40.50.300">
    <property type="entry name" value="P-loop containing nucleotide triphosphate hydrolases"/>
    <property type="match status" value="2"/>
</dbReference>
<dbReference type="NCBIfam" id="TIGR01448">
    <property type="entry name" value="recD_rel"/>
    <property type="match status" value="1"/>
</dbReference>
<dbReference type="InterPro" id="IPR027417">
    <property type="entry name" value="P-loop_NTPase"/>
</dbReference>
<comment type="similarity">
    <text evidence="3">Belongs to the RecD family. RecD2 subfamily.</text>
</comment>
<evidence type="ECO:0000256" key="1">
    <source>
        <dbReference type="ARBA" id="ARBA00022741"/>
    </source>
</evidence>
<dbReference type="CDD" id="cd18809">
    <property type="entry name" value="SF1_C_RecD"/>
    <property type="match status" value="1"/>
</dbReference>
<name>A0ABT0CFN7_THEVL</name>